<organism evidence="2 3">
    <name type="scientific">Forsythia ovata</name>
    <dbReference type="NCBI Taxonomy" id="205694"/>
    <lineage>
        <taxon>Eukaryota</taxon>
        <taxon>Viridiplantae</taxon>
        <taxon>Streptophyta</taxon>
        <taxon>Embryophyta</taxon>
        <taxon>Tracheophyta</taxon>
        <taxon>Spermatophyta</taxon>
        <taxon>Magnoliopsida</taxon>
        <taxon>eudicotyledons</taxon>
        <taxon>Gunneridae</taxon>
        <taxon>Pentapetalae</taxon>
        <taxon>asterids</taxon>
        <taxon>lamiids</taxon>
        <taxon>Lamiales</taxon>
        <taxon>Oleaceae</taxon>
        <taxon>Forsythieae</taxon>
        <taxon>Forsythia</taxon>
    </lineage>
</organism>
<name>A0ABD1UWY4_9LAMI</name>
<accession>A0ABD1UWY4</accession>
<reference evidence="3" key="1">
    <citation type="submission" date="2024-07" db="EMBL/GenBank/DDBJ databases">
        <title>Two chromosome-level genome assemblies of Korean endemic species Abeliophyllum distichum and Forsythia ovata (Oleaceae).</title>
        <authorList>
            <person name="Jang H."/>
        </authorList>
    </citation>
    <scope>NUCLEOTIDE SEQUENCE [LARGE SCALE GENOMIC DNA]</scope>
</reference>
<keyword evidence="3" id="KW-1185">Reference proteome</keyword>
<dbReference type="EMBL" id="JBFOLJ010000006">
    <property type="protein sequence ID" value="KAL2529208.1"/>
    <property type="molecule type" value="Genomic_DNA"/>
</dbReference>
<evidence type="ECO:0000256" key="1">
    <source>
        <dbReference type="SAM" id="MobiDB-lite"/>
    </source>
</evidence>
<proteinExistence type="predicted"/>
<evidence type="ECO:0000313" key="2">
    <source>
        <dbReference type="EMBL" id="KAL2529208.1"/>
    </source>
</evidence>
<feature type="region of interest" description="Disordered" evidence="1">
    <location>
        <begin position="34"/>
        <end position="87"/>
    </location>
</feature>
<dbReference type="Proteomes" id="UP001604277">
    <property type="component" value="Unassembled WGS sequence"/>
</dbReference>
<protein>
    <submittedName>
        <fullName evidence="2">Uncharacterized protein</fullName>
    </submittedName>
</protein>
<sequence length="151" mass="16876">MNREIGIGIDPIMNTIGASGEWWDWKIKSQSEDYQDAYPDEHEGSDESNDLIGVPNYQPGMSYDEIGKASGNGRRKSSGGMTQVTKKKTGREIISASISNLVSWSLEVKDRRAASSTEIPSISECICIIHSLLEIVRGSQLYFYAMEYMRN</sequence>
<gene>
    <name evidence="2" type="ORF">Fot_21809</name>
</gene>
<dbReference type="AlphaFoldDB" id="A0ABD1UWY4"/>
<comment type="caution">
    <text evidence="2">The sequence shown here is derived from an EMBL/GenBank/DDBJ whole genome shotgun (WGS) entry which is preliminary data.</text>
</comment>
<evidence type="ECO:0000313" key="3">
    <source>
        <dbReference type="Proteomes" id="UP001604277"/>
    </source>
</evidence>